<dbReference type="EMBL" id="OW152815">
    <property type="protein sequence ID" value="CAH2063845.1"/>
    <property type="molecule type" value="Genomic_DNA"/>
</dbReference>
<feature type="transmembrane region" description="Helical" evidence="5">
    <location>
        <begin position="184"/>
        <end position="206"/>
    </location>
</feature>
<dbReference type="PROSITE" id="PS00216">
    <property type="entry name" value="SUGAR_TRANSPORT_1"/>
    <property type="match status" value="1"/>
</dbReference>
<gene>
    <name evidence="7" type="ORF">IPOD504_LOCUS12704</name>
</gene>
<keyword evidence="4 5" id="KW-0472">Membrane</keyword>
<dbReference type="InterPro" id="IPR020846">
    <property type="entry name" value="MFS_dom"/>
</dbReference>
<feature type="transmembrane region" description="Helical" evidence="5">
    <location>
        <begin position="294"/>
        <end position="313"/>
    </location>
</feature>
<feature type="transmembrane region" description="Helical" evidence="5">
    <location>
        <begin position="438"/>
        <end position="461"/>
    </location>
</feature>
<evidence type="ECO:0000256" key="3">
    <source>
        <dbReference type="ARBA" id="ARBA00022989"/>
    </source>
</evidence>
<keyword evidence="8" id="KW-1185">Reference proteome</keyword>
<keyword evidence="2 5" id="KW-0812">Transmembrane</keyword>
<dbReference type="InterPro" id="IPR036259">
    <property type="entry name" value="MFS_trans_sf"/>
</dbReference>
<protein>
    <recommendedName>
        <fullName evidence="6">Major facilitator superfamily (MFS) profile domain-containing protein</fullName>
    </recommendedName>
</protein>
<evidence type="ECO:0000313" key="7">
    <source>
        <dbReference type="EMBL" id="CAH2063845.1"/>
    </source>
</evidence>
<dbReference type="Gene3D" id="1.20.1250.20">
    <property type="entry name" value="MFS general substrate transporter like domains"/>
    <property type="match status" value="1"/>
</dbReference>
<evidence type="ECO:0000313" key="8">
    <source>
        <dbReference type="Proteomes" id="UP000837857"/>
    </source>
</evidence>
<evidence type="ECO:0000256" key="1">
    <source>
        <dbReference type="ARBA" id="ARBA00004141"/>
    </source>
</evidence>
<dbReference type="InterPro" id="IPR005829">
    <property type="entry name" value="Sugar_transporter_CS"/>
</dbReference>
<feature type="transmembrane region" description="Helical" evidence="5">
    <location>
        <begin position="127"/>
        <end position="144"/>
    </location>
</feature>
<feature type="transmembrane region" description="Helical" evidence="5">
    <location>
        <begin position="378"/>
        <end position="401"/>
    </location>
</feature>
<dbReference type="SUPFAM" id="SSF103473">
    <property type="entry name" value="MFS general substrate transporter"/>
    <property type="match status" value="1"/>
</dbReference>
<dbReference type="PROSITE" id="PS50850">
    <property type="entry name" value="MFS"/>
    <property type="match status" value="1"/>
</dbReference>
<feature type="transmembrane region" description="Helical" evidence="5">
    <location>
        <begin position="325"/>
        <end position="346"/>
    </location>
</feature>
<evidence type="ECO:0000256" key="4">
    <source>
        <dbReference type="ARBA" id="ARBA00023136"/>
    </source>
</evidence>
<organism evidence="7 8">
    <name type="scientific">Iphiclides podalirius</name>
    <name type="common">scarce swallowtail</name>
    <dbReference type="NCBI Taxonomy" id="110791"/>
    <lineage>
        <taxon>Eukaryota</taxon>
        <taxon>Metazoa</taxon>
        <taxon>Ecdysozoa</taxon>
        <taxon>Arthropoda</taxon>
        <taxon>Hexapoda</taxon>
        <taxon>Insecta</taxon>
        <taxon>Pterygota</taxon>
        <taxon>Neoptera</taxon>
        <taxon>Endopterygota</taxon>
        <taxon>Lepidoptera</taxon>
        <taxon>Glossata</taxon>
        <taxon>Ditrysia</taxon>
        <taxon>Papilionoidea</taxon>
        <taxon>Papilionidae</taxon>
        <taxon>Papilioninae</taxon>
        <taxon>Iphiclides</taxon>
    </lineage>
</organism>
<evidence type="ECO:0000256" key="5">
    <source>
        <dbReference type="SAM" id="Phobius"/>
    </source>
</evidence>
<reference evidence="7" key="1">
    <citation type="submission" date="2022-03" db="EMBL/GenBank/DDBJ databases">
        <authorList>
            <person name="Martin H S."/>
        </authorList>
    </citation>
    <scope>NUCLEOTIDE SEQUENCE</scope>
</reference>
<proteinExistence type="predicted"/>
<evidence type="ECO:0000259" key="6">
    <source>
        <dbReference type="PROSITE" id="PS50850"/>
    </source>
</evidence>
<evidence type="ECO:0000256" key="2">
    <source>
        <dbReference type="ARBA" id="ARBA00022692"/>
    </source>
</evidence>
<dbReference type="PANTHER" id="PTHR24064">
    <property type="entry name" value="SOLUTE CARRIER FAMILY 22 MEMBER"/>
    <property type="match status" value="1"/>
</dbReference>
<name>A0ABN8IV79_9NEOP</name>
<feature type="transmembrane region" description="Helical" evidence="5">
    <location>
        <begin position="98"/>
        <end position="115"/>
    </location>
</feature>
<dbReference type="InterPro" id="IPR005828">
    <property type="entry name" value="MFS_sugar_transport-like"/>
</dbReference>
<feature type="transmembrane region" description="Helical" evidence="5">
    <location>
        <begin position="31"/>
        <end position="53"/>
    </location>
</feature>
<dbReference type="Proteomes" id="UP000837857">
    <property type="component" value="Chromosome 3"/>
</dbReference>
<dbReference type="Pfam" id="PF00083">
    <property type="entry name" value="Sugar_tr"/>
    <property type="match status" value="1"/>
</dbReference>
<keyword evidence="3 5" id="KW-1133">Transmembrane helix</keyword>
<feature type="non-terminal residue" evidence="7">
    <location>
        <position position="501"/>
    </location>
</feature>
<feature type="transmembrane region" description="Helical" evidence="5">
    <location>
        <begin position="353"/>
        <end position="372"/>
    </location>
</feature>
<accession>A0ABN8IV79</accession>
<feature type="domain" description="Major facilitator superfamily (MFS) profile" evidence="6">
    <location>
        <begin position="27"/>
        <end position="466"/>
    </location>
</feature>
<comment type="subcellular location">
    <subcellularLocation>
        <location evidence="1">Membrane</location>
        <topology evidence="1">Multi-pass membrane protein</topology>
    </subcellularLocation>
</comment>
<feature type="transmembrane region" description="Helical" evidence="5">
    <location>
        <begin position="212"/>
        <end position="230"/>
    </location>
</feature>
<sequence length="501" mass="56733">MTLVKPAEEKSTDLEDVLDKLSIYKSYHLRIAILIFLAFASNTVYCSNFIFVAESVNYTCIKYSSDSNSTSDCEEWQYDNPDSFVAEFQLANQEWKRTLIGTVHSLGYMVGLLIVGPMSDRLGRRNTLVVTGVLGGVFGVARSFSHWYWLYLAFEFLEGAIGDSCSPAYILITEVVSTSQRIKFVLMCSIGYAFGGLVIALTAWTIPYWRTFLQVIYTPALLLFFYKYLLDESPRWLLIKGNKDEAVKILEKAAKKNDQKLDRNVVEKLSCQNNESKDFLKTVKSTFSSNVLRVRFFVCLVWWTTSTFVSYGLTINSVSLQGNKYLNYALLSAVEVPGLFVVSYILIYCKRKLPLICCFFAAAILCVSQPFVPLGMPWLSILFYMAGKLMSSFYFNITYLYTSELFPTYTRNSMHALCSSLGRIGSIISPQTPLLMQYWFGLPSLTFGLASLFAGLVTFMVPDISNDSLPDTVREAEELGKSKKSMKSLEIDYIKSDITRF</sequence>